<dbReference type="GO" id="GO:0004764">
    <property type="term" value="F:shikimate 3-dehydrogenase (NADP+) activity"/>
    <property type="evidence" value="ECO:0007669"/>
    <property type="project" value="InterPro"/>
</dbReference>
<dbReference type="UniPathway" id="UPA00053">
    <property type="reaction ID" value="UER00087"/>
</dbReference>
<gene>
    <name evidence="4" type="ORF">METZ01_LOCUS274367</name>
</gene>
<feature type="domain" description="Quinate/shikimate 5-dehydrogenase/glutamyl-tRNA reductase" evidence="1">
    <location>
        <begin position="71"/>
        <end position="142"/>
    </location>
</feature>
<dbReference type="InterPro" id="IPR022893">
    <property type="entry name" value="Shikimate_DH_fam"/>
</dbReference>
<dbReference type="Gene3D" id="3.40.50.10860">
    <property type="entry name" value="Leucine Dehydrogenase, chain A, domain 1"/>
    <property type="match status" value="1"/>
</dbReference>
<organism evidence="4">
    <name type="scientific">marine metagenome</name>
    <dbReference type="NCBI Taxonomy" id="408172"/>
    <lineage>
        <taxon>unclassified sequences</taxon>
        <taxon>metagenomes</taxon>
        <taxon>ecological metagenomes</taxon>
    </lineage>
</organism>
<dbReference type="Gene3D" id="3.40.50.720">
    <property type="entry name" value="NAD(P)-binding Rossmann-like Domain"/>
    <property type="match status" value="1"/>
</dbReference>
<dbReference type="GO" id="GO:0005829">
    <property type="term" value="C:cytosol"/>
    <property type="evidence" value="ECO:0007669"/>
    <property type="project" value="TreeGrafter"/>
</dbReference>
<dbReference type="Pfam" id="PF01488">
    <property type="entry name" value="Shikimate_DH"/>
    <property type="match status" value="1"/>
</dbReference>
<dbReference type="SUPFAM" id="SSF53223">
    <property type="entry name" value="Aminoacid dehydrogenase-like, N-terminal domain"/>
    <property type="match status" value="1"/>
</dbReference>
<reference evidence="4" key="1">
    <citation type="submission" date="2018-05" db="EMBL/GenBank/DDBJ databases">
        <authorList>
            <person name="Lanie J.A."/>
            <person name="Ng W.-L."/>
            <person name="Kazmierczak K.M."/>
            <person name="Andrzejewski T.M."/>
            <person name="Davidsen T.M."/>
            <person name="Wayne K.J."/>
            <person name="Tettelin H."/>
            <person name="Glass J.I."/>
            <person name="Rusch D."/>
            <person name="Podicherti R."/>
            <person name="Tsui H.-C.T."/>
            <person name="Winkler M.E."/>
        </authorList>
    </citation>
    <scope>NUCLEOTIDE SEQUENCE</scope>
</reference>
<evidence type="ECO:0000259" key="2">
    <source>
        <dbReference type="Pfam" id="PF08501"/>
    </source>
</evidence>
<dbReference type="PANTHER" id="PTHR21089">
    <property type="entry name" value="SHIKIMATE DEHYDROGENASE"/>
    <property type="match status" value="1"/>
</dbReference>
<dbReference type="EMBL" id="UINC01079477">
    <property type="protein sequence ID" value="SVC21513.1"/>
    <property type="molecule type" value="Genomic_DNA"/>
</dbReference>
<dbReference type="CDD" id="cd01065">
    <property type="entry name" value="NAD_bind_Shikimate_DH"/>
    <property type="match status" value="1"/>
</dbReference>
<dbReference type="Pfam" id="PF18317">
    <property type="entry name" value="SDH_C"/>
    <property type="match status" value="1"/>
</dbReference>
<dbReference type="GO" id="GO:0050661">
    <property type="term" value="F:NADP binding"/>
    <property type="evidence" value="ECO:0007669"/>
    <property type="project" value="TreeGrafter"/>
</dbReference>
<dbReference type="PANTHER" id="PTHR21089:SF1">
    <property type="entry name" value="BIFUNCTIONAL 3-DEHYDROQUINATE DEHYDRATASE_SHIKIMATE DEHYDROGENASE, CHLOROPLASTIC"/>
    <property type="match status" value="1"/>
</dbReference>
<dbReference type="GO" id="GO:0019632">
    <property type="term" value="P:shikimate metabolic process"/>
    <property type="evidence" value="ECO:0007669"/>
    <property type="project" value="TreeGrafter"/>
</dbReference>
<dbReference type="GO" id="GO:0009423">
    <property type="term" value="P:chorismate biosynthetic process"/>
    <property type="evidence" value="ECO:0007669"/>
    <property type="project" value="UniProtKB-UniPathway"/>
</dbReference>
<dbReference type="AlphaFoldDB" id="A0A382KDC4"/>
<dbReference type="InterPro" id="IPR006151">
    <property type="entry name" value="Shikm_DH/Glu-tRNA_Rdtase"/>
</dbReference>
<dbReference type="Pfam" id="PF08501">
    <property type="entry name" value="Shikimate_dh_N"/>
    <property type="match status" value="1"/>
</dbReference>
<dbReference type="InterPro" id="IPR013708">
    <property type="entry name" value="Shikimate_DH-bd_N"/>
</dbReference>
<evidence type="ECO:0000259" key="3">
    <source>
        <dbReference type="Pfam" id="PF18317"/>
    </source>
</evidence>
<dbReference type="InterPro" id="IPR046346">
    <property type="entry name" value="Aminoacid_DH-like_N_sf"/>
</dbReference>
<protein>
    <recommendedName>
        <fullName evidence="5">Shikimate dehydrogenase (NADP(+))</fullName>
    </recommendedName>
</protein>
<feature type="domain" description="Shikimate dehydrogenase substrate binding N-terminal" evidence="2">
    <location>
        <begin position="9"/>
        <end position="40"/>
    </location>
</feature>
<feature type="domain" description="SDH C-terminal" evidence="3">
    <location>
        <begin position="191"/>
        <end position="221"/>
    </location>
</feature>
<name>A0A382KDC4_9ZZZZ</name>
<dbReference type="SUPFAM" id="SSF51735">
    <property type="entry name" value="NAD(P)-binding Rossmann-fold domains"/>
    <property type="match status" value="1"/>
</dbReference>
<evidence type="ECO:0000259" key="1">
    <source>
        <dbReference type="Pfam" id="PF01488"/>
    </source>
</evidence>
<feature type="non-terminal residue" evidence="4">
    <location>
        <position position="221"/>
    </location>
</feature>
<sequence length="221" mass="23506">MRGLALAGGGGNITLPHKEKAAAIVDVSSEAVRRTGACNTFWGQDGKVHGDNTDVEGFRRALRIFVDGPSQGIRALVLGAGGAARATLLGLLEEGAGEVLVYNRTSERAQAVARRIGGQRARVVPLMEELGGERFDIVINTTRVGLNPDDPAPIDFEILDRAGAAMDLVYGKHQTSFVNAAERLGIRATDGMEMLVQQGAVSFESWGSKPAPIELMRDAVR</sequence>
<evidence type="ECO:0000313" key="4">
    <source>
        <dbReference type="EMBL" id="SVC21513.1"/>
    </source>
</evidence>
<accession>A0A382KDC4</accession>
<evidence type="ECO:0008006" key="5">
    <source>
        <dbReference type="Google" id="ProtNLM"/>
    </source>
</evidence>
<dbReference type="InterPro" id="IPR036291">
    <property type="entry name" value="NAD(P)-bd_dom_sf"/>
</dbReference>
<proteinExistence type="predicted"/>
<dbReference type="InterPro" id="IPR041121">
    <property type="entry name" value="SDH_C"/>
</dbReference>